<evidence type="ECO:0000259" key="2">
    <source>
        <dbReference type="PROSITE" id="PS51645"/>
    </source>
</evidence>
<dbReference type="InterPro" id="IPR002081">
    <property type="entry name" value="Cryptochrome/DNA_photolyase_1"/>
</dbReference>
<organism evidence="3 4">
    <name type="scientific">Stutzerimonas nosocomialis</name>
    <dbReference type="NCBI Taxonomy" id="1056496"/>
    <lineage>
        <taxon>Bacteria</taxon>
        <taxon>Pseudomonadati</taxon>
        <taxon>Pseudomonadota</taxon>
        <taxon>Gammaproteobacteria</taxon>
        <taxon>Pseudomonadales</taxon>
        <taxon>Pseudomonadaceae</taxon>
        <taxon>Stutzerimonas</taxon>
    </lineage>
</organism>
<dbReference type="Proteomes" id="UP000306753">
    <property type="component" value="Unassembled WGS sequence"/>
</dbReference>
<dbReference type="EMBL" id="QLAG01000033">
    <property type="protein sequence ID" value="TLX61801.1"/>
    <property type="molecule type" value="Genomic_DNA"/>
</dbReference>
<evidence type="ECO:0000256" key="1">
    <source>
        <dbReference type="ARBA" id="ARBA00001932"/>
    </source>
</evidence>
<dbReference type="Gene3D" id="3.40.50.620">
    <property type="entry name" value="HUPs"/>
    <property type="match status" value="1"/>
</dbReference>
<dbReference type="SUPFAM" id="SSF52425">
    <property type="entry name" value="Cryptochrome/photolyase, N-terminal domain"/>
    <property type="match status" value="1"/>
</dbReference>
<protein>
    <recommendedName>
        <fullName evidence="2">Photolyase/cryptochrome alpha/beta domain-containing protein</fullName>
    </recommendedName>
</protein>
<comment type="caution">
    <text evidence="3">The sequence shown here is derived from an EMBL/GenBank/DDBJ whole genome shotgun (WGS) entry which is preliminary data.</text>
</comment>
<dbReference type="RefSeq" id="WP_138412664.1">
    <property type="nucleotide sequence ID" value="NZ_QLAG01000033.1"/>
</dbReference>
<accession>A0A5R9Q9N9</accession>
<keyword evidence="4" id="KW-1185">Reference proteome</keyword>
<proteinExistence type="predicted"/>
<dbReference type="AlphaFoldDB" id="A0A5R9Q9N9"/>
<gene>
    <name evidence="3" type="ORF">DN820_19500</name>
</gene>
<dbReference type="SUPFAM" id="SSF48173">
    <property type="entry name" value="Cryptochrome/photolyase FAD-binding domain"/>
    <property type="match status" value="1"/>
</dbReference>
<dbReference type="InterPro" id="IPR036155">
    <property type="entry name" value="Crypto/Photolyase_N_sf"/>
</dbReference>
<dbReference type="PANTHER" id="PTHR11455">
    <property type="entry name" value="CRYPTOCHROME"/>
    <property type="match status" value="1"/>
</dbReference>
<dbReference type="GO" id="GO:0003677">
    <property type="term" value="F:DNA binding"/>
    <property type="evidence" value="ECO:0007669"/>
    <property type="project" value="TreeGrafter"/>
</dbReference>
<feature type="domain" description="Photolyase/cryptochrome alpha/beta" evidence="2">
    <location>
        <begin position="1"/>
        <end position="133"/>
    </location>
</feature>
<dbReference type="PANTHER" id="PTHR11455:SF9">
    <property type="entry name" value="CRYPTOCHROME CIRCADIAN CLOCK 5 ISOFORM X1"/>
    <property type="match status" value="1"/>
</dbReference>
<dbReference type="PROSITE" id="PS51645">
    <property type="entry name" value="PHR_CRY_ALPHA_BETA"/>
    <property type="match status" value="1"/>
</dbReference>
<dbReference type="GO" id="GO:0071949">
    <property type="term" value="F:FAD binding"/>
    <property type="evidence" value="ECO:0007669"/>
    <property type="project" value="TreeGrafter"/>
</dbReference>
<dbReference type="InterPro" id="IPR036134">
    <property type="entry name" value="Crypto/Photolyase_FAD-like_sf"/>
</dbReference>
<evidence type="ECO:0000313" key="3">
    <source>
        <dbReference type="EMBL" id="TLX61801.1"/>
    </source>
</evidence>
<sequence>MTQLYWLRTDLRVSDNTALSAAMAAGPTVALYLITPGQWRSHDDAPCKVDFWLRNLSAVKRELERLNVPLLVRTLDRWDEAPALLAALCRRHALRAIHVNEEYGVNEQRRDQAVAAALQPSDVPLRRHLDQLFAPGFDPQGRFLRHWLPELAGLDDRAIHDPVARAGLFKTPYLPPIVDLAQSRERVLSAFKNLSRTADTLNVPGA</sequence>
<reference evidence="3 4" key="1">
    <citation type="journal article" date="2017" name="Eur. J. Clin. Microbiol. Infect. Dis.">
        <title>Uncommonly isolated clinical Pseudomonas: identification and phylogenetic assignation.</title>
        <authorList>
            <person name="Mulet M."/>
            <person name="Gomila M."/>
            <person name="Ramirez A."/>
            <person name="Cardew S."/>
            <person name="Moore E.R."/>
            <person name="Lalucat J."/>
            <person name="Garcia-Valdes E."/>
        </authorList>
    </citation>
    <scope>NUCLEOTIDE SEQUENCE [LARGE SCALE GENOMIC DNA]</scope>
    <source>
        <strain evidence="3 4">SD129</strain>
    </source>
</reference>
<comment type="cofactor">
    <cofactor evidence="1">
        <name>(6R)-5,10-methylene-5,6,7,8-tetrahydrofolate</name>
        <dbReference type="ChEBI" id="CHEBI:15636"/>
    </cofactor>
</comment>
<dbReference type="InterPro" id="IPR014729">
    <property type="entry name" value="Rossmann-like_a/b/a_fold"/>
</dbReference>
<evidence type="ECO:0000313" key="4">
    <source>
        <dbReference type="Proteomes" id="UP000306753"/>
    </source>
</evidence>
<dbReference type="Pfam" id="PF00875">
    <property type="entry name" value="DNA_photolyase"/>
    <property type="match status" value="1"/>
</dbReference>
<name>A0A5R9Q9N9_9GAMM</name>
<dbReference type="InterPro" id="IPR006050">
    <property type="entry name" value="DNA_photolyase_N"/>
</dbReference>
<dbReference type="GO" id="GO:0003904">
    <property type="term" value="F:deoxyribodipyrimidine photo-lyase activity"/>
    <property type="evidence" value="ECO:0007669"/>
    <property type="project" value="TreeGrafter"/>
</dbReference>
<dbReference type="GO" id="GO:0009416">
    <property type="term" value="P:response to light stimulus"/>
    <property type="evidence" value="ECO:0007669"/>
    <property type="project" value="TreeGrafter"/>
</dbReference>